<comment type="subcellular location">
    <subcellularLocation>
        <location evidence="1">Cell inner membrane</location>
    </subcellularLocation>
</comment>
<dbReference type="PANTHER" id="PTHR30606">
    <property type="entry name" value="LIPID A BIOSYNTHESIS LAUROYL ACYLTRANSFERASE"/>
    <property type="match status" value="1"/>
</dbReference>
<evidence type="ECO:0000256" key="5">
    <source>
        <dbReference type="ARBA" id="ARBA00023136"/>
    </source>
</evidence>
<evidence type="ECO:0000256" key="4">
    <source>
        <dbReference type="ARBA" id="ARBA00022679"/>
    </source>
</evidence>
<dbReference type="GO" id="GO:0005886">
    <property type="term" value="C:plasma membrane"/>
    <property type="evidence" value="ECO:0007669"/>
    <property type="project" value="UniProtKB-SubCell"/>
</dbReference>
<organism evidence="7 8">
    <name type="scientific">Candidatus Tanganyikabacteria bacterium</name>
    <dbReference type="NCBI Taxonomy" id="2961651"/>
    <lineage>
        <taxon>Bacteria</taxon>
        <taxon>Bacillati</taxon>
        <taxon>Candidatus Sericytochromatia</taxon>
        <taxon>Candidatus Tanganyikabacteria</taxon>
    </lineage>
</organism>
<dbReference type="EMBL" id="VGJX01000404">
    <property type="protein sequence ID" value="MBM3274993.1"/>
    <property type="molecule type" value="Genomic_DNA"/>
</dbReference>
<gene>
    <name evidence="7" type="ORF">FJZ00_07560</name>
</gene>
<proteinExistence type="predicted"/>
<evidence type="ECO:0000256" key="3">
    <source>
        <dbReference type="ARBA" id="ARBA00022519"/>
    </source>
</evidence>
<dbReference type="InterPro" id="IPR004960">
    <property type="entry name" value="LipA_acyltrans"/>
</dbReference>
<reference evidence="7 8" key="1">
    <citation type="submission" date="2019-03" db="EMBL/GenBank/DDBJ databases">
        <title>Lake Tanganyika Metagenome-Assembled Genomes (MAGs).</title>
        <authorList>
            <person name="Tran P."/>
        </authorList>
    </citation>
    <scope>NUCLEOTIDE SEQUENCE [LARGE SCALE GENOMIC DNA]</scope>
    <source>
        <strain evidence="7">K_DeepCast_65m_m2_236</strain>
    </source>
</reference>
<evidence type="ECO:0008006" key="9">
    <source>
        <dbReference type="Google" id="ProtNLM"/>
    </source>
</evidence>
<keyword evidence="2" id="KW-1003">Cell membrane</keyword>
<accession>A0A937X472</accession>
<dbReference type="GO" id="GO:0009247">
    <property type="term" value="P:glycolipid biosynthetic process"/>
    <property type="evidence" value="ECO:0007669"/>
    <property type="project" value="UniProtKB-ARBA"/>
</dbReference>
<name>A0A937X472_9BACT</name>
<keyword evidence="5" id="KW-0472">Membrane</keyword>
<dbReference type="Pfam" id="PF03279">
    <property type="entry name" value="Lip_A_acyltrans"/>
    <property type="match status" value="1"/>
</dbReference>
<evidence type="ECO:0000256" key="1">
    <source>
        <dbReference type="ARBA" id="ARBA00004533"/>
    </source>
</evidence>
<keyword evidence="4" id="KW-0808">Transferase</keyword>
<evidence type="ECO:0000256" key="6">
    <source>
        <dbReference type="ARBA" id="ARBA00023315"/>
    </source>
</evidence>
<feature type="non-terminal residue" evidence="7">
    <location>
        <position position="137"/>
    </location>
</feature>
<dbReference type="AlphaFoldDB" id="A0A937X472"/>
<protein>
    <recommendedName>
        <fullName evidence="9">Lipid A biosynthesis acyltransferase</fullName>
    </recommendedName>
</protein>
<keyword evidence="6" id="KW-0012">Acyltransferase</keyword>
<dbReference type="GO" id="GO:0016746">
    <property type="term" value="F:acyltransferase activity"/>
    <property type="evidence" value="ECO:0007669"/>
    <property type="project" value="UniProtKB-KW"/>
</dbReference>
<sequence>MTIGTRLLYGLMRCLSALACALPRKLSLGLGEAFAGFVWALYRASGVRDFVPGNIATAFSELGDRDVLQIGRRSLGMLTRAIVDVMRFPRWHAEGATLVDLRGREHLDAALAGGKGAIIATAHYGNWEVLGAALSQF</sequence>
<comment type="caution">
    <text evidence="7">The sequence shown here is derived from an EMBL/GenBank/DDBJ whole genome shotgun (WGS) entry which is preliminary data.</text>
</comment>
<evidence type="ECO:0000313" key="7">
    <source>
        <dbReference type="EMBL" id="MBM3274993.1"/>
    </source>
</evidence>
<evidence type="ECO:0000313" key="8">
    <source>
        <dbReference type="Proteomes" id="UP000703893"/>
    </source>
</evidence>
<dbReference type="Proteomes" id="UP000703893">
    <property type="component" value="Unassembled WGS sequence"/>
</dbReference>
<dbReference type="PANTHER" id="PTHR30606:SF10">
    <property type="entry name" value="PHOSPHATIDYLINOSITOL MANNOSIDE ACYLTRANSFERASE"/>
    <property type="match status" value="1"/>
</dbReference>
<evidence type="ECO:0000256" key="2">
    <source>
        <dbReference type="ARBA" id="ARBA00022475"/>
    </source>
</evidence>
<keyword evidence="3" id="KW-0997">Cell inner membrane</keyword>